<evidence type="ECO:0000256" key="3">
    <source>
        <dbReference type="SAM" id="SignalP"/>
    </source>
</evidence>
<dbReference type="Pfam" id="PF00395">
    <property type="entry name" value="SLH"/>
    <property type="match status" value="3"/>
</dbReference>
<evidence type="ECO:0000256" key="2">
    <source>
        <dbReference type="ARBA" id="ARBA00023295"/>
    </source>
</evidence>
<dbReference type="Gene3D" id="3.90.400.10">
    <property type="entry name" value="Oligo-1,6-glucosidase, Domain 2"/>
    <property type="match status" value="1"/>
</dbReference>
<dbReference type="GO" id="GO:0005975">
    <property type="term" value="P:carbohydrate metabolic process"/>
    <property type="evidence" value="ECO:0007669"/>
    <property type="project" value="InterPro"/>
</dbReference>
<dbReference type="InterPro" id="IPR006047">
    <property type="entry name" value="GH13_cat_dom"/>
</dbReference>
<reference evidence="5 6" key="1">
    <citation type="submission" date="2019-07" db="EMBL/GenBank/DDBJ databases">
        <title>Genome sequence of 2 isolates from Red Sea Mangroves.</title>
        <authorList>
            <person name="Sefrji F."/>
            <person name="Michoud G."/>
            <person name="Merlino G."/>
            <person name="Daffonchio D."/>
        </authorList>
    </citation>
    <scope>NUCLEOTIDE SEQUENCE [LARGE SCALE GENOMIC DNA]</scope>
    <source>
        <strain evidence="5 6">R1DC41</strain>
    </source>
</reference>
<dbReference type="InterPro" id="IPR001119">
    <property type="entry name" value="SLH_dom"/>
</dbReference>
<dbReference type="Gene3D" id="2.60.40.10">
    <property type="entry name" value="Immunoglobulins"/>
    <property type="match status" value="1"/>
</dbReference>
<evidence type="ECO:0000313" key="5">
    <source>
        <dbReference type="EMBL" id="QPC47540.1"/>
    </source>
</evidence>
<feature type="domain" description="SLH" evidence="4">
    <location>
        <begin position="917"/>
        <end position="978"/>
    </location>
</feature>
<dbReference type="Gene3D" id="2.60.40.1180">
    <property type="entry name" value="Golgi alpha-mannosidase II"/>
    <property type="match status" value="1"/>
</dbReference>
<sequence length="1091" mass="122567">MKRFSAIFLSLLLIISMFSPAGLSTVAEANTFDTVVLRGSEAPLDWSSNNNPLSYDEESGTWKSQPIPLTGGKKVEFKYVMDGNWMEGNNLVFTADRDGSYVFTFYPTDLRKVDVSIADQFDGELTLSVTVPESTPEWATITVATNLNAYQYNLTALEKTQKENTWELKITGKKGETLTYQYGLGADRYKETLTERRTATFGDAGTVVADTITAWDALPIAESVTHNFNHDPYIPSSNDIVTITTTVEHYGPIDAGAIYFTTDGTAPAGKRGEASNGLKAGLTVSKTEKNQSGLNISTLTGTIPEQAEKTRVKYKLDVWNTNGEGSQFADSGSFDAEDATEFAYYVDQYQSPQWAKDATIYHIFVDRFRDGDTSNNYPVNPNLPYEEKLKDWMGGDLAGVTEKLDYLDELGVNTLWISPVFEGPYSHGYHPTDFKEVSPYFGDKEVLEDLLEKAHAKGMKVVYDFVPNHTSSKHEFFQDAVERGPESPYYNWYSFTEWPNKYETFYGIAELPQFNNDNYEARDYMLNDVVPYWLTDLGFDGFRLDYAKGPSYSFWVDFRHKVKSINSDAFIFGEIWDSREKINSYAGKLDGALDFGMSDALVNVFAKGGSMTELSKTINDNLATYPEEFVMASFLDSHDEPRFLFEAGGDVDKLALAAATQYTLPGAPIVYYGTEVGLSQSGDHNAVTDWKDRYYREPMPWKEEDQNLEIKELYKNLIELRNNEEALRTGDYEEVAVSSDLFVYERSTDEDTFLVVLNKGARKQVSLNTLYNDNSLEDVSLTDVLNGDKETKSKNGKLSFFIDGEDFKVFRVTGELEEQAPDAEKKYGEVIIRGSAPFAWEGEKDKLSYNSSAKVWRSQPIALKAGEKVEFKYVMDGNWLDGNNLTFTAEKSGAHVFVFNTSDPYKVDVQPVKDAVQGGVFKDLKEGAFGQKEITKLVEDGLIVGTSATTFDPNEPISRIHAGLILLRALDRVEDDAKSIADFYDVSNVYKYINEVNLLKEDGIFSGDDNNNFRPNAPITRGETAAVLVRSLDLNRYKEISFPDAVGSIFENDIKKLSYYNITSGQADGNFGVGRYITRREFALMVYRALY</sequence>
<dbReference type="InterPro" id="IPR017853">
    <property type="entry name" value="GH"/>
</dbReference>
<dbReference type="SUPFAM" id="SSF51445">
    <property type="entry name" value="(Trans)glycosidases"/>
    <property type="match status" value="1"/>
</dbReference>
<keyword evidence="2" id="KW-0326">Glycosidase</keyword>
<protein>
    <submittedName>
        <fullName evidence="5">Glycoside hydrolase family 13 protein</fullName>
    </submittedName>
</protein>
<evidence type="ECO:0000259" key="4">
    <source>
        <dbReference type="PROSITE" id="PS51272"/>
    </source>
</evidence>
<dbReference type="InterPro" id="IPR013783">
    <property type="entry name" value="Ig-like_fold"/>
</dbReference>
<name>A0A7S8HGK8_9BACI</name>
<dbReference type="KEGG" id="mcui:G8O30_11560"/>
<dbReference type="InterPro" id="IPR013780">
    <property type="entry name" value="Glyco_hydro_b"/>
</dbReference>
<dbReference type="Proteomes" id="UP000593626">
    <property type="component" value="Chromosome"/>
</dbReference>
<keyword evidence="6" id="KW-1185">Reference proteome</keyword>
<keyword evidence="1 3" id="KW-0732">Signal</keyword>
<dbReference type="EMBL" id="CP049742">
    <property type="protein sequence ID" value="QPC47540.1"/>
    <property type="molecule type" value="Genomic_DNA"/>
</dbReference>
<accession>A0A7S8HGK8</accession>
<evidence type="ECO:0000313" key="6">
    <source>
        <dbReference type="Proteomes" id="UP000593626"/>
    </source>
</evidence>
<dbReference type="Gene3D" id="3.20.20.80">
    <property type="entry name" value="Glycosidases"/>
    <property type="match status" value="1"/>
</dbReference>
<keyword evidence="5" id="KW-0378">Hydrolase</keyword>
<feature type="signal peptide" evidence="3">
    <location>
        <begin position="1"/>
        <end position="21"/>
    </location>
</feature>
<feature type="domain" description="SLH" evidence="4">
    <location>
        <begin position="979"/>
        <end position="1042"/>
    </location>
</feature>
<organism evidence="5 6">
    <name type="scientific">Mangrovibacillus cuniculi</name>
    <dbReference type="NCBI Taxonomy" id="2593652"/>
    <lineage>
        <taxon>Bacteria</taxon>
        <taxon>Bacillati</taxon>
        <taxon>Bacillota</taxon>
        <taxon>Bacilli</taxon>
        <taxon>Bacillales</taxon>
        <taxon>Bacillaceae</taxon>
        <taxon>Mangrovibacillus</taxon>
    </lineage>
</organism>
<dbReference type="RefSeq" id="WP_239672210.1">
    <property type="nucleotide sequence ID" value="NZ_CP049742.1"/>
</dbReference>
<gene>
    <name evidence="5" type="ORF">G8O30_11560</name>
</gene>
<dbReference type="Pfam" id="PF00128">
    <property type="entry name" value="Alpha-amylase"/>
    <property type="match status" value="1"/>
</dbReference>
<proteinExistence type="predicted"/>
<dbReference type="CDD" id="cd11338">
    <property type="entry name" value="AmyAc_CMD"/>
    <property type="match status" value="1"/>
</dbReference>
<dbReference type="AlphaFoldDB" id="A0A7S8HGK8"/>
<feature type="chain" id="PRO_5039540986" evidence="3">
    <location>
        <begin position="22"/>
        <end position="1091"/>
    </location>
</feature>
<dbReference type="PANTHER" id="PTHR10357">
    <property type="entry name" value="ALPHA-AMYLASE FAMILY MEMBER"/>
    <property type="match status" value="1"/>
</dbReference>
<dbReference type="SMART" id="SM00642">
    <property type="entry name" value="Aamy"/>
    <property type="match status" value="1"/>
</dbReference>
<evidence type="ECO:0000256" key="1">
    <source>
        <dbReference type="ARBA" id="ARBA00022729"/>
    </source>
</evidence>
<dbReference type="SUPFAM" id="SSF51011">
    <property type="entry name" value="Glycosyl hydrolase domain"/>
    <property type="match status" value="1"/>
</dbReference>
<dbReference type="InterPro" id="IPR045857">
    <property type="entry name" value="O16G_dom_2"/>
</dbReference>
<dbReference type="GO" id="GO:0016798">
    <property type="term" value="F:hydrolase activity, acting on glycosyl bonds"/>
    <property type="evidence" value="ECO:0007669"/>
    <property type="project" value="UniProtKB-KW"/>
</dbReference>
<dbReference type="PROSITE" id="PS51272">
    <property type="entry name" value="SLH"/>
    <property type="match status" value="2"/>
</dbReference>